<evidence type="ECO:0000313" key="1">
    <source>
        <dbReference type="EMBL" id="CAD8250492.1"/>
    </source>
</evidence>
<dbReference type="PANTHER" id="PTHR31431">
    <property type="entry name" value="NUCLEOPORIN NUP188 HOMOLOG"/>
    <property type="match status" value="1"/>
</dbReference>
<dbReference type="GO" id="GO:0017056">
    <property type="term" value="F:structural constituent of nuclear pore"/>
    <property type="evidence" value="ECO:0007669"/>
    <property type="project" value="InterPro"/>
</dbReference>
<name>A0A7R9U0C6_9VIRI</name>
<dbReference type="EMBL" id="HBDZ01015560">
    <property type="protein sequence ID" value="CAD8250492.1"/>
    <property type="molecule type" value="Transcribed_RNA"/>
</dbReference>
<organism evidence="1">
    <name type="scientific">Prasinoderma coloniale</name>
    <dbReference type="NCBI Taxonomy" id="156133"/>
    <lineage>
        <taxon>Eukaryota</taxon>
        <taxon>Viridiplantae</taxon>
        <taxon>Prasinodermophyta</taxon>
        <taxon>Prasinodermophyceae</taxon>
        <taxon>Prasinodermales</taxon>
        <taxon>Prasinodermaceae</taxon>
        <taxon>Prasinoderma</taxon>
    </lineage>
</organism>
<dbReference type="GO" id="GO:0006606">
    <property type="term" value="P:protein import into nucleus"/>
    <property type="evidence" value="ECO:0007669"/>
    <property type="project" value="TreeGrafter"/>
</dbReference>
<dbReference type="PANTHER" id="PTHR31431:SF1">
    <property type="entry name" value="NUCLEOPORIN NUP188"/>
    <property type="match status" value="1"/>
</dbReference>
<gene>
    <name evidence="1" type="ORF">PCOL08062_LOCUS12024</name>
</gene>
<accession>A0A7R9U0C6</accession>
<protein>
    <submittedName>
        <fullName evidence="1">Uncharacterized protein</fullName>
    </submittedName>
</protein>
<dbReference type="GO" id="GO:0044611">
    <property type="term" value="C:nuclear pore inner ring"/>
    <property type="evidence" value="ECO:0007669"/>
    <property type="project" value="TreeGrafter"/>
</dbReference>
<sequence length="2128" mass="215962">MAGVFGFGATPTGKETPAPLFGGAATPPAGGAGAAPLFGAATATPAAATTTTPSGAGGAGAAPLFGAASAAQAGPAAAQASKAPATVQAASISFGGAQATGTGPSKEPAAATPAAAAAANNTAASTQPLAAAAANTAAAAPAAGTNALAVPAGSVGQSGALYDATSLWWDPFHRLAVALEEAVRGLRDEVSLRAELDRFARFLADPASAFKPPSSEARAAIATTGKFGINGKAKAVAPGLRDAALAVSEHLELNEVQAYVLVVRCYRNGADGLPKSDPSMPEECARVPTRCESYYYTERRDLLFAIFNVLQLAKMRTDMTEAAADVAEDEGRDGDAHHSAAAENLAACEACADAVAKARSAGLEANLASALKAALGGPPAARAMAAMAGSLLSRGVTAGVNAAADWARAALREQCQLLEIVYAVGLTGQDNLQEMLDTLGAHVFGVDTNIESRTSQTAAAAALAAAEGEARAYTERREALAACLSLQLMGFDSLISRIGDEQTGTWERNVLAGAGAANTCRAVTEVVDMIAEAVCDAAVRTGAHAPPQARAVVCLGWACVLHLIEQLPEPLAGPLPSLEKCVEAATRGRALEWVTSAFSAGGALSTGAAGVGAGAHEHCMSEDARWMMRSVLSAHLASFVIPAPIGALLQPWSEISRTTAALAAVLDGAVEISEDIMVDNNSAPINQPINALLQQALRPFPEDPRPICTLLRSMCASERCAMDVVLYLDRAPTLALRHHVSDGTITVSAAGGTATLLETVDAQLAPGMVMRLEAQSQGTLLGVPDSNSGGSAIVAWNYPQRGIAVLLARLAGVIAAIVEARRGGHTPAGETVESALVMVDLLERAAGHNMVVAGQLVDCANACNVPFAAMIASLVATTCESLSTPFPGCLELLSAALRLASALSEVGPSNAFAALTAMPGLMTQQTGTAPTPPVVLMSLAALERSMGGKYLGTIAFLDASTNAMLNGHRVATDGSAHGDAYAPAMGWAAFANHVLSAYARWPHGRRATRWKVAAAAVRCLRVALQVAPGRGDELSSAAQQMLHPDGAAGAALAELLSAKGVETAAEHALGDGAGVAFEATICEALKLWTALANAAPEGAVVAPAGHASERAFAACVEHIAGRSYELKAAAASALVRLAERAPQRAALACDATKLAGELSEAVKGGRSTPRARLSAFVLEGLLDARSPLAYKLLSPPAGPRTALDATESDVKAANADAAEAATLARAARRSEAEAHVLPAVWDVARGASDGRDRNLQARMLRIALLLWLQGDSSTGAALWISKQEGAWDKLIEAVGLSAASAGSQNDVDSIDGRLAVMEAAALRILGAEAAQRPLGARNPTGVLSRTLGAWGETGVGKLLTRYQSQQPILDACEALATARSCARCVAHMLVPNAFAARDAGSTGAGPSIRPDVAKDLVEAAEAACKDAGVAPGRTRDLACAATRAAHEGAIFMAQSDVAARWGSEVAGYLNAAKSASLEHVLLRPPRRNARISLTPEMYVYDIGWLEDALRACHVYSAGAALAEAASLEPAEADRELATAATKAIEAAEAAGHAASLADARTDALGAMRLLVAAALPMTRSGIEPSVADAANAWTWEKDEALAPLVLRQVAAASEACAAAAKDPGPMRDAQAIENSHLASLFVRALNKELLSSKVSAACVGAFATALGPPEAPARALDALAAATSSALGVSPAPSLEASVLAESLRQRSVAKSATDGAGGTGRTLSPALASCVSAMLGGGGGGSLLALGLEQRRGEMGAALSPAQRMLRISRAVAVAASRTIEAGDPSATAAWFMSPAWSEALSAAAALVVEHAAVDDALLEEATSFAAAVAGGVASSLRISGWLQRQHYQDSASAQESKAAHEATCRACRLLAAMAPFAGRWALRAPEALKLVSTEAVALVADAGAAPMPAQFEVGTTVWAARKDGWIEASVVQVGSDNRPPTYTMRATGAAGDEFEVVACEARARVYGPNGAVVTPQVASAASATALAEHWRRAAAAADSAVGAACVFLARLAARSAKHRAFSDVLGAAPKPDALERVARALSARVVLLAGGGGTQGAALMPSATAVARSLEAAVALVIPHSREGTVGRSRSSTIRDAVEAAAKALEGAGGEGGQLPAQLRATVDAL</sequence>
<proteinExistence type="predicted"/>
<dbReference type="InterPro" id="IPR044840">
    <property type="entry name" value="Nup188"/>
</dbReference>
<reference evidence="1" key="1">
    <citation type="submission" date="2021-01" db="EMBL/GenBank/DDBJ databases">
        <authorList>
            <person name="Corre E."/>
            <person name="Pelletier E."/>
            <person name="Niang G."/>
            <person name="Scheremetjew M."/>
            <person name="Finn R."/>
            <person name="Kale V."/>
            <person name="Holt S."/>
            <person name="Cochrane G."/>
            <person name="Meng A."/>
            <person name="Brown T."/>
            <person name="Cohen L."/>
        </authorList>
    </citation>
    <scope>NUCLEOTIDE SEQUENCE</scope>
    <source>
        <strain evidence="1">CCMP1413</strain>
    </source>
</reference>
<dbReference type="GO" id="GO:0006405">
    <property type="term" value="P:RNA export from nucleus"/>
    <property type="evidence" value="ECO:0007669"/>
    <property type="project" value="TreeGrafter"/>
</dbReference>